<dbReference type="SUPFAM" id="SSF81383">
    <property type="entry name" value="F-box domain"/>
    <property type="match status" value="1"/>
</dbReference>
<dbReference type="Proteomes" id="UP000032180">
    <property type="component" value="Chromosome 7"/>
</dbReference>
<dbReference type="InterPro" id="IPR036047">
    <property type="entry name" value="F-box-like_dom_sf"/>
</dbReference>
<keyword evidence="2" id="KW-1185">Reference proteome</keyword>
<dbReference type="AlphaFoldDB" id="A0A0D9WWX7"/>
<evidence type="ECO:0000313" key="1">
    <source>
        <dbReference type="EnsemblPlants" id="LPERR07G06560.1"/>
    </source>
</evidence>
<protein>
    <submittedName>
        <fullName evidence="1">Uncharacterized protein</fullName>
    </submittedName>
</protein>
<dbReference type="EnsemblPlants" id="LPERR07G06560.1">
    <property type="protein sequence ID" value="LPERR07G06560.1"/>
    <property type="gene ID" value="LPERR07G06560"/>
</dbReference>
<dbReference type="eggNOG" id="ENOG502RRS6">
    <property type="taxonomic scope" value="Eukaryota"/>
</dbReference>
<reference evidence="2" key="2">
    <citation type="submission" date="2013-12" db="EMBL/GenBank/DDBJ databases">
        <authorList>
            <person name="Yu Y."/>
            <person name="Lee S."/>
            <person name="de Baynast K."/>
            <person name="Wissotski M."/>
            <person name="Liu L."/>
            <person name="Talag J."/>
            <person name="Goicoechea J."/>
            <person name="Angelova A."/>
            <person name="Jetty R."/>
            <person name="Kudrna D."/>
            <person name="Golser W."/>
            <person name="Rivera L."/>
            <person name="Zhang J."/>
            <person name="Wing R."/>
        </authorList>
    </citation>
    <scope>NUCLEOTIDE SEQUENCE</scope>
</reference>
<dbReference type="PANTHER" id="PTHR34709:SF61">
    <property type="entry name" value="OS07G0229100 PROTEIN"/>
    <property type="match status" value="1"/>
</dbReference>
<accession>A0A0D9WWX7</accession>
<dbReference type="PANTHER" id="PTHR34709">
    <property type="entry name" value="OS10G0396666 PROTEIN"/>
    <property type="match status" value="1"/>
</dbReference>
<name>A0A0D9WWX7_9ORYZ</name>
<reference evidence="1 2" key="1">
    <citation type="submission" date="2012-08" db="EMBL/GenBank/DDBJ databases">
        <title>Oryza genome evolution.</title>
        <authorList>
            <person name="Wing R.A."/>
        </authorList>
    </citation>
    <scope>NUCLEOTIDE SEQUENCE</scope>
</reference>
<evidence type="ECO:0000313" key="2">
    <source>
        <dbReference type="Proteomes" id="UP000032180"/>
    </source>
</evidence>
<organism evidence="1 2">
    <name type="scientific">Leersia perrieri</name>
    <dbReference type="NCBI Taxonomy" id="77586"/>
    <lineage>
        <taxon>Eukaryota</taxon>
        <taxon>Viridiplantae</taxon>
        <taxon>Streptophyta</taxon>
        <taxon>Embryophyta</taxon>
        <taxon>Tracheophyta</taxon>
        <taxon>Spermatophyta</taxon>
        <taxon>Magnoliopsida</taxon>
        <taxon>Liliopsida</taxon>
        <taxon>Poales</taxon>
        <taxon>Poaceae</taxon>
        <taxon>BOP clade</taxon>
        <taxon>Oryzoideae</taxon>
        <taxon>Oryzeae</taxon>
        <taxon>Oryzinae</taxon>
        <taxon>Leersia</taxon>
    </lineage>
</organism>
<dbReference type="InterPro" id="IPR055312">
    <property type="entry name" value="FBL15-like"/>
</dbReference>
<sequence length="261" mass="29167">MATGGGGGDGAGTMDRLSSLPDEVLRLFSAEAAAQTSLLSRRWRHLWTTLPELEFKSDIKLAAVRAALAAHAAPAIRRLQIMGGCRYLMEAIHKLATIEIMSLELSTRGHAFGHCVFHLLKMSTGIRKLKLALRGRLKDSQKQTDVVSKWFLGHSAKTRCSPTCICNQPQAWKTEDIFLDSLREVEISGLRGSEHELAFVKQLFRWAAFLKTLKVHLHLDLTVGDDLCKELLSLGTPDTDVKIYFFQAKTRPPWVLYTPVE</sequence>
<proteinExistence type="predicted"/>
<dbReference type="Gramene" id="LPERR07G06560.1">
    <property type="protein sequence ID" value="LPERR07G06560.1"/>
    <property type="gene ID" value="LPERR07G06560"/>
</dbReference>
<reference evidence="1" key="3">
    <citation type="submission" date="2015-04" db="UniProtKB">
        <authorList>
            <consortium name="EnsemblPlants"/>
        </authorList>
    </citation>
    <scope>IDENTIFICATION</scope>
</reference>
<dbReference type="HOGENOM" id="CLU_1162810_0_0_1"/>